<evidence type="ECO:0000313" key="4">
    <source>
        <dbReference type="Proteomes" id="UP000182993"/>
    </source>
</evidence>
<dbReference type="STRING" id="56956.A0O31_00059"/>
<evidence type="ECO:0000313" key="2">
    <source>
        <dbReference type="EMBL" id="APD08291.1"/>
    </source>
</evidence>
<dbReference type="Pfam" id="PF16868">
    <property type="entry name" value="NMT1_3"/>
    <property type="match status" value="1"/>
</dbReference>
<dbReference type="AlphaFoldDB" id="A0A1J0LRD6"/>
<evidence type="ECO:0000256" key="1">
    <source>
        <dbReference type="SAM" id="SignalP"/>
    </source>
</evidence>
<dbReference type="Gene3D" id="3.40.190.10">
    <property type="entry name" value="Periplasmic binding protein-like II"/>
    <property type="match status" value="2"/>
</dbReference>
<sequence length="385" mass="43396" precursor="true">MAWKKVFVWAFLSSLLVSFAQGTGPWPRQLLFGSTEVGTAGYSLLVAWSGEFSAATGVQVRVSPGATPTITGWLLERRVDFISAPLTVLVESLDGEPGYRPGPLRVVYPAILTPWGLMTRGDTPYRRVQDIGPGVRVAWPPFSYFHRILDGLFACRGMSREQARLVPVANYNANSRVIAEGGADIAFTSPVSDVNVEVEGNPRGIRWLPVPTPQEDRTCLLRWQRAYPLLKLVRPADVGVTSARGVRTFVIPSVYYTRADVDEALVYQLVKWWDENHALYGDKHAMARYQTLESLRFVVENLSVPLHPGTVRYLKEKGLWNQAMEAKQIASVRLADQYATLYERALALARSRRISTDPASEAWQRFWREFLAQNRVPRFSEAWRP</sequence>
<dbReference type="KEGG" id="tbc:A0O31_00059"/>
<evidence type="ECO:0000313" key="3">
    <source>
        <dbReference type="EMBL" id="BDG16371.1"/>
    </source>
</evidence>
<dbReference type="Proteomes" id="UP000182993">
    <property type="component" value="Chromosome"/>
</dbReference>
<protein>
    <submittedName>
        <fullName evidence="3">C4-dicarboxylate ABC transporter</fullName>
    </submittedName>
</protein>
<dbReference type="OrthoDB" id="9776669at2"/>
<feature type="chain" id="PRO_5009614378" evidence="1">
    <location>
        <begin position="21"/>
        <end position="385"/>
    </location>
</feature>
<dbReference type="Proteomes" id="UP000831120">
    <property type="component" value="Chromosome"/>
</dbReference>
<name>A0A1J0LRD6_THEBO</name>
<keyword evidence="5" id="KW-1185">Reference proteome</keyword>
<proteinExistence type="predicted"/>
<gene>
    <name evidence="2" type="ORF">A0O31_00059</name>
    <name evidence="3" type="ORF">TbrSNM41_11050</name>
</gene>
<keyword evidence="1" id="KW-0732">Signal</keyword>
<dbReference type="RefSeq" id="WP_028492848.1">
    <property type="nucleotide sequence ID" value="NZ_AP025593.1"/>
</dbReference>
<dbReference type="EMBL" id="CP016312">
    <property type="protein sequence ID" value="APD08291.1"/>
    <property type="molecule type" value="Genomic_DNA"/>
</dbReference>
<dbReference type="EMBL" id="AP025593">
    <property type="protein sequence ID" value="BDG16371.1"/>
    <property type="molecule type" value="Genomic_DNA"/>
</dbReference>
<reference evidence="4" key="1">
    <citation type="submission" date="2016-06" db="EMBL/GenBank/DDBJ databases">
        <title>Whole genome sequencing of Thermus brockianus strain GE-1.</title>
        <authorList>
            <person name="Schaefers C."/>
            <person name="Blank S."/>
            <person name="Wiebusch S."/>
            <person name="Elleuche S."/>
            <person name="Antranikian G."/>
        </authorList>
    </citation>
    <scope>NUCLEOTIDE SEQUENCE [LARGE SCALE GENOMIC DNA]</scope>
    <source>
        <strain evidence="4">GE-1</strain>
    </source>
</reference>
<reference evidence="3 5" key="3">
    <citation type="journal article" date="2022" name="Microbiol. Resour. Announc.">
        <title>Complete Genome Sequences of Thermus Strains Isolated from Senami Hot Spring in Japan.</title>
        <authorList>
            <person name="Miyazaki K."/>
        </authorList>
    </citation>
    <scope>NUCLEOTIDE SEQUENCE [LARGE SCALE GENOMIC DNA]</scope>
    <source>
        <strain evidence="3 5">SNM4-1</strain>
    </source>
</reference>
<evidence type="ECO:0000313" key="5">
    <source>
        <dbReference type="Proteomes" id="UP000831120"/>
    </source>
</evidence>
<accession>A0A1J0LRD6</accession>
<dbReference type="InterPro" id="IPR011852">
    <property type="entry name" value="TRAP_TAXI"/>
</dbReference>
<reference evidence="2" key="2">
    <citation type="journal article" date="2017" name="Stand. Genomic Sci.">
        <title>Complete genome sequence of Thermus brockianus GE-1 reveals key enzymes of xylan/xylose metabolism.</title>
        <authorList>
            <person name="Schaefers C."/>
            <person name="Blank S."/>
            <person name="Wiebusch S."/>
            <person name="Elleuche S."/>
            <person name="Antranikian G."/>
        </authorList>
    </citation>
    <scope>NUCLEOTIDE SEQUENCE</scope>
    <source>
        <strain evidence="2">GE-1</strain>
    </source>
</reference>
<dbReference type="SUPFAM" id="SSF53850">
    <property type="entry name" value="Periplasmic binding protein-like II"/>
    <property type="match status" value="1"/>
</dbReference>
<organism evidence="2 4">
    <name type="scientific">Thermus brockianus</name>
    <dbReference type="NCBI Taxonomy" id="56956"/>
    <lineage>
        <taxon>Bacteria</taxon>
        <taxon>Thermotogati</taxon>
        <taxon>Deinococcota</taxon>
        <taxon>Deinococci</taxon>
        <taxon>Thermales</taxon>
        <taxon>Thermaceae</taxon>
        <taxon>Thermus</taxon>
    </lineage>
</organism>
<feature type="signal peptide" evidence="1">
    <location>
        <begin position="1"/>
        <end position="20"/>
    </location>
</feature>